<keyword evidence="6" id="KW-1185">Reference proteome</keyword>
<dbReference type="Pfam" id="PF20147">
    <property type="entry name" value="Crinkler"/>
    <property type="match status" value="1"/>
</dbReference>
<comment type="subcellular location">
    <subcellularLocation>
        <location evidence="1">Host cell</location>
    </subcellularLocation>
    <subcellularLocation>
        <location evidence="2">Secreted</location>
    </subcellularLocation>
</comment>
<dbReference type="Proteomes" id="UP001632037">
    <property type="component" value="Unassembled WGS sequence"/>
</dbReference>
<dbReference type="GO" id="GO:0005576">
    <property type="term" value="C:extracellular region"/>
    <property type="evidence" value="ECO:0007669"/>
    <property type="project" value="UniProtKB-SubCell"/>
</dbReference>
<reference evidence="5 6" key="1">
    <citation type="submission" date="2024-09" db="EMBL/GenBank/DDBJ databases">
        <title>Genome sequencing and assembly of Phytophthora oleae, isolate VK10A, causative agent of rot of olive drupes.</title>
        <authorList>
            <person name="Conti Taguali S."/>
            <person name="Riolo M."/>
            <person name="La Spada F."/>
            <person name="Cacciola S.O."/>
            <person name="Dionisio G."/>
        </authorList>
    </citation>
    <scope>NUCLEOTIDE SEQUENCE [LARGE SCALE GENOMIC DNA]</scope>
    <source>
        <strain evidence="5 6">VK10A</strain>
    </source>
</reference>
<evidence type="ECO:0000259" key="4">
    <source>
        <dbReference type="Pfam" id="PF20147"/>
    </source>
</evidence>
<keyword evidence="3" id="KW-0964">Secreted</keyword>
<name>A0ABD3FV19_9STRA</name>
<protein>
    <recommendedName>
        <fullName evidence="4">Crinkler effector protein N-terminal domain-containing protein</fullName>
    </recommendedName>
</protein>
<dbReference type="EMBL" id="JBIMZQ010000010">
    <property type="protein sequence ID" value="KAL3668839.1"/>
    <property type="molecule type" value="Genomic_DNA"/>
</dbReference>
<evidence type="ECO:0000313" key="5">
    <source>
        <dbReference type="EMBL" id="KAL3668839.1"/>
    </source>
</evidence>
<evidence type="ECO:0000256" key="2">
    <source>
        <dbReference type="ARBA" id="ARBA00004613"/>
    </source>
</evidence>
<comment type="caution">
    <text evidence="5">The sequence shown here is derived from an EMBL/GenBank/DDBJ whole genome shotgun (WGS) entry which is preliminary data.</text>
</comment>
<feature type="domain" description="Crinkler effector protein N-terminal" evidence="4">
    <location>
        <begin position="3"/>
        <end position="57"/>
    </location>
</feature>
<dbReference type="GO" id="GO:0043657">
    <property type="term" value="C:host cell"/>
    <property type="evidence" value="ECO:0007669"/>
    <property type="project" value="UniProtKB-SubCell"/>
</dbReference>
<dbReference type="InterPro" id="IPR045379">
    <property type="entry name" value="Crinkler_N"/>
</dbReference>
<accession>A0ABD3FV19</accession>
<sequence length="60" mass="6438">MVMLFPTILGDAGQPFAVKIGDAETVSSLKQTIAAEDLNCLETVEAERLQLFLAVMPDGK</sequence>
<proteinExistence type="predicted"/>
<gene>
    <name evidence="5" type="ORF">V7S43_006131</name>
</gene>
<evidence type="ECO:0000256" key="3">
    <source>
        <dbReference type="ARBA" id="ARBA00022525"/>
    </source>
</evidence>
<evidence type="ECO:0000256" key="1">
    <source>
        <dbReference type="ARBA" id="ARBA00004340"/>
    </source>
</evidence>
<dbReference type="AlphaFoldDB" id="A0ABD3FV19"/>
<organism evidence="5 6">
    <name type="scientific">Phytophthora oleae</name>
    <dbReference type="NCBI Taxonomy" id="2107226"/>
    <lineage>
        <taxon>Eukaryota</taxon>
        <taxon>Sar</taxon>
        <taxon>Stramenopiles</taxon>
        <taxon>Oomycota</taxon>
        <taxon>Peronosporomycetes</taxon>
        <taxon>Peronosporales</taxon>
        <taxon>Peronosporaceae</taxon>
        <taxon>Phytophthora</taxon>
    </lineage>
</organism>
<evidence type="ECO:0000313" key="6">
    <source>
        <dbReference type="Proteomes" id="UP001632037"/>
    </source>
</evidence>